<sequence length="91" mass="10647">MFNINTAVKNLKQRKYDHTHGLPDRPKQYDANVFHIDGTLFDDKATCEHGYIKRRFKNYSKGFGRRLSRRKGQYHRPGGGYAGCTITERKL</sequence>
<dbReference type="AlphaFoldDB" id="A0A0F9TDT7"/>
<evidence type="ECO:0000313" key="1">
    <source>
        <dbReference type="EMBL" id="KKN73082.1"/>
    </source>
</evidence>
<reference evidence="1" key="1">
    <citation type="journal article" date="2015" name="Nature">
        <title>Complex archaea that bridge the gap between prokaryotes and eukaryotes.</title>
        <authorList>
            <person name="Spang A."/>
            <person name="Saw J.H."/>
            <person name="Jorgensen S.L."/>
            <person name="Zaremba-Niedzwiedzka K."/>
            <person name="Martijn J."/>
            <person name="Lind A.E."/>
            <person name="van Eijk R."/>
            <person name="Schleper C."/>
            <person name="Guy L."/>
            <person name="Ettema T.J."/>
        </authorList>
    </citation>
    <scope>NUCLEOTIDE SEQUENCE</scope>
</reference>
<organism evidence="1">
    <name type="scientific">marine sediment metagenome</name>
    <dbReference type="NCBI Taxonomy" id="412755"/>
    <lineage>
        <taxon>unclassified sequences</taxon>
        <taxon>metagenomes</taxon>
        <taxon>ecological metagenomes</taxon>
    </lineage>
</organism>
<protein>
    <submittedName>
        <fullName evidence="1">Uncharacterized protein</fullName>
    </submittedName>
</protein>
<comment type="caution">
    <text evidence="1">The sequence shown here is derived from an EMBL/GenBank/DDBJ whole genome shotgun (WGS) entry which is preliminary data.</text>
</comment>
<proteinExistence type="predicted"/>
<accession>A0A0F9TDT7</accession>
<gene>
    <name evidence="1" type="ORF">LCGC14_0403910</name>
</gene>
<dbReference type="EMBL" id="LAZR01000350">
    <property type="protein sequence ID" value="KKN73082.1"/>
    <property type="molecule type" value="Genomic_DNA"/>
</dbReference>
<name>A0A0F9TDT7_9ZZZZ</name>